<dbReference type="Proteomes" id="UP000034325">
    <property type="component" value="Unassembled WGS sequence"/>
</dbReference>
<reference evidence="3 4" key="1">
    <citation type="journal article" date="2015" name="Nature">
        <title>rRNA introns, odd ribosomes, and small enigmatic genomes across a large radiation of phyla.</title>
        <authorList>
            <person name="Brown C.T."/>
            <person name="Hug L.A."/>
            <person name="Thomas B.C."/>
            <person name="Sharon I."/>
            <person name="Castelle C.J."/>
            <person name="Singh A."/>
            <person name="Wilkins M.J."/>
            <person name="Williams K.H."/>
            <person name="Banfield J.F."/>
        </authorList>
    </citation>
    <scope>NUCLEOTIDE SEQUENCE [LARGE SCALE GENOMIC DNA]</scope>
</reference>
<keyword evidence="2" id="KW-0472">Membrane</keyword>
<organism evidence="3 4">
    <name type="scientific">Candidatus Woesebacteria bacterium GW2011_GWA1_39_12</name>
    <dbReference type="NCBI Taxonomy" id="1618549"/>
    <lineage>
        <taxon>Bacteria</taxon>
        <taxon>Candidatus Woeseibacteriota</taxon>
    </lineage>
</organism>
<feature type="transmembrane region" description="Helical" evidence="2">
    <location>
        <begin position="24"/>
        <end position="44"/>
    </location>
</feature>
<evidence type="ECO:0000256" key="1">
    <source>
        <dbReference type="SAM" id="MobiDB-lite"/>
    </source>
</evidence>
<evidence type="ECO:0000256" key="2">
    <source>
        <dbReference type="SAM" id="Phobius"/>
    </source>
</evidence>
<name>A0A0G0M388_9BACT</name>
<feature type="compositionally biased region" description="Low complexity" evidence="1">
    <location>
        <begin position="84"/>
        <end position="101"/>
    </location>
</feature>
<feature type="region of interest" description="Disordered" evidence="1">
    <location>
        <begin position="60"/>
        <end position="101"/>
    </location>
</feature>
<dbReference type="EMBL" id="LBWA01000002">
    <property type="protein sequence ID" value="KKQ98643.1"/>
    <property type="molecule type" value="Genomic_DNA"/>
</dbReference>
<sequence length="277" mass="29552">MEEQVITPQEKVTEVKELSSGKKVLIVLAGILLLAGVGAGSYFLGNKGKSQDTSILSPTPADLISETPTTTPTPEINISGTISPTKKPTVTPKPTLTPTPVVKQKTLSSNTSLDGFQSSNGGGNKTLEIRAGRNVNLVTRGFVSFDLSEIPAGAVIKEVNLRLYQAKIIGNPYGVGGSLKIDHINFGDSLDNPDYGLAALSSSFITLTSNNVIEWKDAIVTDQVKDDLANARSRSQFRIHFQTENTGGDVTGDFAYFEAAENNMATGNSPQLVVKYY</sequence>
<dbReference type="NCBIfam" id="NF033679">
    <property type="entry name" value="DNRLRE_dom"/>
    <property type="match status" value="1"/>
</dbReference>
<accession>A0A0G0M388</accession>
<keyword evidence="2" id="KW-0812">Transmembrane</keyword>
<proteinExistence type="predicted"/>
<gene>
    <name evidence="3" type="ORF">UT23_C0002G0143</name>
</gene>
<evidence type="ECO:0000313" key="3">
    <source>
        <dbReference type="EMBL" id="KKQ98643.1"/>
    </source>
</evidence>
<comment type="caution">
    <text evidence="3">The sequence shown here is derived from an EMBL/GenBank/DDBJ whole genome shotgun (WGS) entry which is preliminary data.</text>
</comment>
<protein>
    <submittedName>
        <fullName evidence="3">Beta-glucanase</fullName>
    </submittedName>
</protein>
<keyword evidence="2" id="KW-1133">Transmembrane helix</keyword>
<dbReference type="AlphaFoldDB" id="A0A0G0M388"/>
<evidence type="ECO:0000313" key="4">
    <source>
        <dbReference type="Proteomes" id="UP000034325"/>
    </source>
</evidence>